<feature type="domain" description="HTH luxR-type" evidence="4">
    <location>
        <begin position="144"/>
        <end position="209"/>
    </location>
</feature>
<dbReference type="Proteomes" id="UP001141259">
    <property type="component" value="Unassembled WGS sequence"/>
</dbReference>
<dbReference type="PANTHER" id="PTHR43214">
    <property type="entry name" value="TWO-COMPONENT RESPONSE REGULATOR"/>
    <property type="match status" value="1"/>
</dbReference>
<evidence type="ECO:0000259" key="5">
    <source>
        <dbReference type="PROSITE" id="PS50110"/>
    </source>
</evidence>
<reference evidence="6" key="1">
    <citation type="submission" date="2022-08" db="EMBL/GenBank/DDBJ databases">
        <authorList>
            <person name="Tistechok S."/>
            <person name="Samborskyy M."/>
            <person name="Roman I."/>
        </authorList>
    </citation>
    <scope>NUCLEOTIDE SEQUENCE</scope>
    <source>
        <strain evidence="6">DSM 103496</strain>
    </source>
</reference>
<dbReference type="EMBL" id="JANYMP010000024">
    <property type="protein sequence ID" value="MCS7482520.1"/>
    <property type="molecule type" value="Genomic_DNA"/>
</dbReference>
<dbReference type="Pfam" id="PF00072">
    <property type="entry name" value="Response_reg"/>
    <property type="match status" value="1"/>
</dbReference>
<sequence length="211" mass="22841">MTAQEGLATVRVLVVDDHPVIRDGVRTGLERDGRALVVAEAADARTACRLAEQVRPEVAVVDLRLDAGGHGVDVIRYLHLHLPTARILVLSQAGPADMVAAIRAGAHGCVSKAATSAELARAVADVLTGPVLPAELAAHLIGELRQESRSLTAREREVLRCLAKGYDNREIADDLDITVRTVNRHLENIRGKLGHRRRSELIRIARARHDG</sequence>
<keyword evidence="1 3" id="KW-0597">Phosphoprotein</keyword>
<dbReference type="PROSITE" id="PS50110">
    <property type="entry name" value="RESPONSE_REGULATORY"/>
    <property type="match status" value="1"/>
</dbReference>
<dbReference type="RefSeq" id="WP_259627984.1">
    <property type="nucleotide sequence ID" value="NZ_JANYMP010000024.1"/>
</dbReference>
<accession>A0A9X3AK83</accession>
<proteinExistence type="predicted"/>
<dbReference type="SMART" id="SM00448">
    <property type="entry name" value="REC"/>
    <property type="match status" value="1"/>
</dbReference>
<dbReference type="InterPro" id="IPR058245">
    <property type="entry name" value="NreC/VraR/RcsB-like_REC"/>
</dbReference>
<protein>
    <submittedName>
        <fullName evidence="6">Response regulator transcription factor</fullName>
    </submittedName>
</protein>
<dbReference type="CDD" id="cd06170">
    <property type="entry name" value="LuxR_C_like"/>
    <property type="match status" value="1"/>
</dbReference>
<feature type="modified residue" description="4-aspartylphosphate" evidence="3">
    <location>
        <position position="62"/>
    </location>
</feature>
<dbReference type="GO" id="GO:0003677">
    <property type="term" value="F:DNA binding"/>
    <property type="evidence" value="ECO:0007669"/>
    <property type="project" value="UniProtKB-KW"/>
</dbReference>
<dbReference type="PANTHER" id="PTHR43214:SF43">
    <property type="entry name" value="TWO-COMPONENT RESPONSE REGULATOR"/>
    <property type="match status" value="1"/>
</dbReference>
<dbReference type="InterPro" id="IPR039420">
    <property type="entry name" value="WalR-like"/>
</dbReference>
<dbReference type="SMART" id="SM00421">
    <property type="entry name" value="HTH_LUXR"/>
    <property type="match status" value="1"/>
</dbReference>
<dbReference type="AlphaFoldDB" id="A0A9X3AK83"/>
<name>A0A9X3AK83_9PSEU</name>
<evidence type="ECO:0000313" key="6">
    <source>
        <dbReference type="EMBL" id="MCS7482520.1"/>
    </source>
</evidence>
<dbReference type="Pfam" id="PF00196">
    <property type="entry name" value="GerE"/>
    <property type="match status" value="1"/>
</dbReference>
<dbReference type="PROSITE" id="PS00622">
    <property type="entry name" value="HTH_LUXR_1"/>
    <property type="match status" value="1"/>
</dbReference>
<keyword evidence="2" id="KW-0238">DNA-binding</keyword>
<dbReference type="InterPro" id="IPR000792">
    <property type="entry name" value="Tscrpt_reg_LuxR_C"/>
</dbReference>
<comment type="caution">
    <text evidence="6">The sequence shown here is derived from an EMBL/GenBank/DDBJ whole genome shotgun (WGS) entry which is preliminary data.</text>
</comment>
<feature type="domain" description="Response regulatory" evidence="5">
    <location>
        <begin position="11"/>
        <end position="127"/>
    </location>
</feature>
<evidence type="ECO:0000256" key="1">
    <source>
        <dbReference type="ARBA" id="ARBA00022553"/>
    </source>
</evidence>
<dbReference type="Gene3D" id="3.40.50.2300">
    <property type="match status" value="1"/>
</dbReference>
<dbReference type="InterPro" id="IPR016032">
    <property type="entry name" value="Sig_transdc_resp-reg_C-effctor"/>
</dbReference>
<dbReference type="SUPFAM" id="SSF46894">
    <property type="entry name" value="C-terminal effector domain of the bipartite response regulators"/>
    <property type="match status" value="1"/>
</dbReference>
<evidence type="ECO:0000313" key="7">
    <source>
        <dbReference type="Proteomes" id="UP001141259"/>
    </source>
</evidence>
<evidence type="ECO:0000256" key="2">
    <source>
        <dbReference type="ARBA" id="ARBA00023125"/>
    </source>
</evidence>
<dbReference type="InterPro" id="IPR011006">
    <property type="entry name" value="CheY-like_superfamily"/>
</dbReference>
<dbReference type="CDD" id="cd17535">
    <property type="entry name" value="REC_NarL-like"/>
    <property type="match status" value="1"/>
</dbReference>
<keyword evidence="7" id="KW-1185">Reference proteome</keyword>
<evidence type="ECO:0000256" key="3">
    <source>
        <dbReference type="PROSITE-ProRule" id="PRU00169"/>
    </source>
</evidence>
<dbReference type="GO" id="GO:0000160">
    <property type="term" value="P:phosphorelay signal transduction system"/>
    <property type="evidence" value="ECO:0007669"/>
    <property type="project" value="InterPro"/>
</dbReference>
<dbReference type="SUPFAM" id="SSF52172">
    <property type="entry name" value="CheY-like"/>
    <property type="match status" value="1"/>
</dbReference>
<gene>
    <name evidence="6" type="ORF">NZH93_37220</name>
</gene>
<dbReference type="PROSITE" id="PS50043">
    <property type="entry name" value="HTH_LUXR_2"/>
    <property type="match status" value="1"/>
</dbReference>
<evidence type="ECO:0000259" key="4">
    <source>
        <dbReference type="PROSITE" id="PS50043"/>
    </source>
</evidence>
<dbReference type="GO" id="GO:0006355">
    <property type="term" value="P:regulation of DNA-templated transcription"/>
    <property type="evidence" value="ECO:0007669"/>
    <property type="project" value="InterPro"/>
</dbReference>
<dbReference type="InterPro" id="IPR001789">
    <property type="entry name" value="Sig_transdc_resp-reg_receiver"/>
</dbReference>
<organism evidence="6 7">
    <name type="scientific">Umezawaea endophytica</name>
    <dbReference type="NCBI Taxonomy" id="1654476"/>
    <lineage>
        <taxon>Bacteria</taxon>
        <taxon>Bacillati</taxon>
        <taxon>Actinomycetota</taxon>
        <taxon>Actinomycetes</taxon>
        <taxon>Pseudonocardiales</taxon>
        <taxon>Pseudonocardiaceae</taxon>
        <taxon>Umezawaea</taxon>
    </lineage>
</organism>
<dbReference type="PRINTS" id="PR00038">
    <property type="entry name" value="HTHLUXR"/>
</dbReference>